<evidence type="ECO:0000256" key="2">
    <source>
        <dbReference type="ARBA" id="ARBA00022448"/>
    </source>
</evidence>
<dbReference type="SUPFAM" id="SSF53807">
    <property type="entry name" value="Helical backbone' metal receptor"/>
    <property type="match status" value="1"/>
</dbReference>
<keyword evidence="9" id="KW-1185">Reference proteome</keyword>
<reference evidence="8 9" key="1">
    <citation type="submission" date="2018-06" db="EMBL/GenBank/DDBJ databases">
        <title>Comparative genomics of Brasilonema spp. strains.</title>
        <authorList>
            <person name="Alvarenga D.O."/>
            <person name="Fiore M.F."/>
            <person name="Varani A.M."/>
        </authorList>
    </citation>
    <scope>NUCLEOTIDE SEQUENCE [LARGE SCALE GENOMIC DNA]</scope>
    <source>
        <strain evidence="8 9">SPC951</strain>
    </source>
</reference>
<feature type="region of interest" description="Disordered" evidence="6">
    <location>
        <begin position="22"/>
        <end position="42"/>
    </location>
</feature>
<dbReference type="Pfam" id="PF01297">
    <property type="entry name" value="ZnuA"/>
    <property type="match status" value="1"/>
</dbReference>
<feature type="compositionally biased region" description="Low complexity" evidence="6">
    <location>
        <begin position="28"/>
        <end position="37"/>
    </location>
</feature>
<accession>A0ABX1P4T3</accession>
<dbReference type="InterPro" id="IPR050492">
    <property type="entry name" value="Bact_metal-bind_prot9"/>
</dbReference>
<dbReference type="PANTHER" id="PTHR42953">
    <property type="entry name" value="HIGH-AFFINITY ZINC UPTAKE SYSTEM PROTEIN ZNUA-RELATED"/>
    <property type="match status" value="1"/>
</dbReference>
<evidence type="ECO:0000313" key="9">
    <source>
        <dbReference type="Proteomes" id="UP000718564"/>
    </source>
</evidence>
<comment type="caution">
    <text evidence="8">The sequence shown here is derived from an EMBL/GenBank/DDBJ whole genome shotgun (WGS) entry which is preliminary data.</text>
</comment>
<feature type="signal peptide" evidence="7">
    <location>
        <begin position="1"/>
        <end position="17"/>
    </location>
</feature>
<evidence type="ECO:0000256" key="4">
    <source>
        <dbReference type="ARBA" id="ARBA00022729"/>
    </source>
</evidence>
<dbReference type="Gene3D" id="3.40.50.1980">
    <property type="entry name" value="Nitrogenase molybdenum iron protein domain"/>
    <property type="match status" value="2"/>
</dbReference>
<dbReference type="PANTHER" id="PTHR42953:SF1">
    <property type="entry name" value="METAL-BINDING PROTEIN HI_0362-RELATED"/>
    <property type="match status" value="1"/>
</dbReference>
<dbReference type="PRINTS" id="PR00691">
    <property type="entry name" value="ADHESINB"/>
</dbReference>
<proteinExistence type="inferred from homology"/>
<dbReference type="PROSITE" id="PS51257">
    <property type="entry name" value="PROKAR_LIPOPROTEIN"/>
    <property type="match status" value="1"/>
</dbReference>
<dbReference type="InterPro" id="IPR006129">
    <property type="entry name" value="AdhesinB"/>
</dbReference>
<evidence type="ECO:0000256" key="3">
    <source>
        <dbReference type="ARBA" id="ARBA00022723"/>
    </source>
</evidence>
<evidence type="ECO:0000256" key="1">
    <source>
        <dbReference type="ARBA" id="ARBA00004196"/>
    </source>
</evidence>
<name>A0ABX1P4T3_9CYAN</name>
<dbReference type="PRINTS" id="PR00690">
    <property type="entry name" value="ADHESNFAMILY"/>
</dbReference>
<dbReference type="Proteomes" id="UP000718564">
    <property type="component" value="Unassembled WGS sequence"/>
</dbReference>
<dbReference type="RefSeq" id="WP_169154581.1">
    <property type="nucleotide sequence ID" value="NZ_CAWPJE010000415.1"/>
</dbReference>
<comment type="subcellular location">
    <subcellularLocation>
        <location evidence="1">Cell envelope</location>
    </subcellularLocation>
</comment>
<comment type="similarity">
    <text evidence="5">Belongs to the bacterial solute-binding protein 9 family.</text>
</comment>
<keyword evidence="4 7" id="KW-0732">Signal</keyword>
<dbReference type="InterPro" id="IPR006127">
    <property type="entry name" value="ZnuA-like"/>
</dbReference>
<evidence type="ECO:0000256" key="6">
    <source>
        <dbReference type="SAM" id="MobiDB-lite"/>
    </source>
</evidence>
<feature type="region of interest" description="Disordered" evidence="6">
    <location>
        <begin position="287"/>
        <end position="306"/>
    </location>
</feature>
<organism evidence="8 9">
    <name type="scientific">Brasilonema bromeliae SPC951</name>
    <dbReference type="NCBI Taxonomy" id="385972"/>
    <lineage>
        <taxon>Bacteria</taxon>
        <taxon>Bacillati</taxon>
        <taxon>Cyanobacteriota</taxon>
        <taxon>Cyanophyceae</taxon>
        <taxon>Nostocales</taxon>
        <taxon>Scytonemataceae</taxon>
        <taxon>Brasilonema</taxon>
        <taxon>Bromeliae group (in: Brasilonema)</taxon>
    </lineage>
</organism>
<evidence type="ECO:0000313" key="8">
    <source>
        <dbReference type="EMBL" id="NMG19309.1"/>
    </source>
</evidence>
<evidence type="ECO:0000256" key="7">
    <source>
        <dbReference type="SAM" id="SignalP"/>
    </source>
</evidence>
<protein>
    <submittedName>
        <fullName evidence="8">Zinc ABC transporter substrate-binding protein</fullName>
    </submittedName>
</protein>
<evidence type="ECO:0000256" key="5">
    <source>
        <dbReference type="RuleBase" id="RU003512"/>
    </source>
</evidence>
<feature type="chain" id="PRO_5047190164" evidence="7">
    <location>
        <begin position="18"/>
        <end position="357"/>
    </location>
</feature>
<keyword evidence="2 5" id="KW-0813">Transport</keyword>
<dbReference type="InterPro" id="IPR006128">
    <property type="entry name" value="Lipoprotein_PsaA-like"/>
</dbReference>
<sequence>MKKISAMVLALSFSVVACSTPGNQTVSPTPEATATPAQARDQKAQNKLLVVTTVAPLTNIISNIAGERVQVTGIIPEGTDSHTFEPRPSDADLLSKAKLIIVNGLHLESPTEKLAKASKPKETNIYELGDNTITQSQWIYDFSFPKEKGDPNPHLWVNPKYAEAYAKLAAQQLTQLDPAGKDYYATNLKNYLQRLDALDKANRAVVESIPAKNRKLLTYHDSWAYWAREYGFQVIGAIQPSDFKEPSAQDVAKLITQIRQVGVPAIFGSEVYPSKVQEQIAREAKVKTANTADDELPGKGSANAMENTNPEHTYIGMMVNNMRIIAENLGGNPELVKNVNTANVVGPTANETKTSQK</sequence>
<keyword evidence="3" id="KW-0479">Metal-binding</keyword>
<dbReference type="EMBL" id="QMEB01000039">
    <property type="protein sequence ID" value="NMG19309.1"/>
    <property type="molecule type" value="Genomic_DNA"/>
</dbReference>
<gene>
    <name evidence="8" type="ORF">DP116_07505</name>
</gene>